<reference evidence="1 2" key="1">
    <citation type="submission" date="2019-11" db="EMBL/GenBank/DDBJ databases">
        <title>Draft genome sequence of Paludibacterium sp. dN18-1.</title>
        <authorList>
            <person name="Im W.-T."/>
        </authorList>
    </citation>
    <scope>NUCLEOTIDE SEQUENCE [LARGE SCALE GENOMIC DNA]</scope>
    <source>
        <strain evidence="2">dN 18-1</strain>
    </source>
</reference>
<dbReference type="EMBL" id="WLYX01000001">
    <property type="protein sequence ID" value="MTD34030.1"/>
    <property type="molecule type" value="Genomic_DNA"/>
</dbReference>
<comment type="caution">
    <text evidence="1">The sequence shown here is derived from an EMBL/GenBank/DDBJ whole genome shotgun (WGS) entry which is preliminary data.</text>
</comment>
<evidence type="ECO:0000313" key="1">
    <source>
        <dbReference type="EMBL" id="MTD34030.1"/>
    </source>
</evidence>
<proteinExistence type="predicted"/>
<dbReference type="AlphaFoldDB" id="A0A844GFD6"/>
<dbReference type="Proteomes" id="UP000446658">
    <property type="component" value="Unassembled WGS sequence"/>
</dbReference>
<gene>
    <name evidence="1" type="ORF">GKE73_16485</name>
</gene>
<keyword evidence="2" id="KW-1185">Reference proteome</keyword>
<name>A0A844GFD6_9NEIS</name>
<evidence type="ECO:0000313" key="2">
    <source>
        <dbReference type="Proteomes" id="UP000446658"/>
    </source>
</evidence>
<organism evidence="1 2">
    <name type="scientific">Paludibacterium denitrificans</name>
    <dbReference type="NCBI Taxonomy" id="2675226"/>
    <lineage>
        <taxon>Bacteria</taxon>
        <taxon>Pseudomonadati</taxon>
        <taxon>Pseudomonadota</taxon>
        <taxon>Betaproteobacteria</taxon>
        <taxon>Neisseriales</taxon>
        <taxon>Chromobacteriaceae</taxon>
        <taxon>Paludibacterium</taxon>
    </lineage>
</organism>
<protein>
    <submittedName>
        <fullName evidence="1">Uncharacterized protein</fullName>
    </submittedName>
</protein>
<accession>A0A844GFD6</accession>
<sequence>MMEVALIILLVVIVIAKLAQPSVRVMIVMTGQPEEDYQPPEPTPPDDPYKPISVDLEYLSTLKGETQVQLMRIAAEDHLRCIRLAIKDRKPDVARRILRSLIEQFPDAKINGVERMEQIIAEMERNKS</sequence>